<evidence type="ECO:0000256" key="2">
    <source>
        <dbReference type="SAM" id="SignalP"/>
    </source>
</evidence>
<evidence type="ECO:0008006" key="5">
    <source>
        <dbReference type="Google" id="ProtNLM"/>
    </source>
</evidence>
<evidence type="ECO:0000313" key="3">
    <source>
        <dbReference type="EMBL" id="KXG38878.1"/>
    </source>
</evidence>
<dbReference type="OMA" id="QAVCMVF"/>
<protein>
    <recommendedName>
        <fullName evidence="5">Rapid ALkalinization Factor</fullName>
    </recommendedName>
</protein>
<accession>A0A1B6QLT2</accession>
<dbReference type="Proteomes" id="UP000000768">
    <property type="component" value="Chromosome 1"/>
</dbReference>
<name>A0A1B6QLT2_SORBI</name>
<gene>
    <name evidence="3" type="ORF">SORBI_3001G291300</name>
</gene>
<reference evidence="4" key="2">
    <citation type="journal article" date="2018" name="Plant J.">
        <title>The Sorghum bicolor reference genome: improved assembly, gene annotations, a transcriptome atlas, and signatures of genome organization.</title>
        <authorList>
            <person name="McCormick R.F."/>
            <person name="Truong S.K."/>
            <person name="Sreedasyam A."/>
            <person name="Jenkins J."/>
            <person name="Shu S."/>
            <person name="Sims D."/>
            <person name="Kennedy M."/>
            <person name="Amirebrahimi M."/>
            <person name="Weers B.D."/>
            <person name="McKinley B."/>
            <person name="Mattison A."/>
            <person name="Morishige D.T."/>
            <person name="Grimwood J."/>
            <person name="Schmutz J."/>
            <person name="Mullet J.E."/>
        </authorList>
    </citation>
    <scope>NUCLEOTIDE SEQUENCE [LARGE SCALE GENOMIC DNA]</scope>
    <source>
        <strain evidence="4">cv. BTx623</strain>
    </source>
</reference>
<sequence length="76" mass="8290">MAKQQHHQAVCMVFLMAFIILSAMHAVPVEAGRALREASSVSRFDPLDPNSRHSVPAGEPYTRPGCTNVYQCHGAP</sequence>
<evidence type="ECO:0000256" key="1">
    <source>
        <dbReference type="SAM" id="MobiDB-lite"/>
    </source>
</evidence>
<dbReference type="AlphaFoldDB" id="A0A1B6QLT2"/>
<dbReference type="InParanoid" id="A0A1B6QLT2"/>
<keyword evidence="4" id="KW-1185">Reference proteome</keyword>
<dbReference type="EMBL" id="CM000760">
    <property type="protein sequence ID" value="KXG38878.1"/>
    <property type="molecule type" value="Genomic_DNA"/>
</dbReference>
<feature type="chain" id="PRO_5008589841" description="Rapid ALkalinization Factor" evidence="2">
    <location>
        <begin position="27"/>
        <end position="76"/>
    </location>
</feature>
<reference evidence="3 4" key="1">
    <citation type="journal article" date="2009" name="Nature">
        <title>The Sorghum bicolor genome and the diversification of grasses.</title>
        <authorList>
            <person name="Paterson A.H."/>
            <person name="Bowers J.E."/>
            <person name="Bruggmann R."/>
            <person name="Dubchak I."/>
            <person name="Grimwood J."/>
            <person name="Gundlach H."/>
            <person name="Haberer G."/>
            <person name="Hellsten U."/>
            <person name="Mitros T."/>
            <person name="Poliakov A."/>
            <person name="Schmutz J."/>
            <person name="Spannagl M."/>
            <person name="Tang H."/>
            <person name="Wang X."/>
            <person name="Wicker T."/>
            <person name="Bharti A.K."/>
            <person name="Chapman J."/>
            <person name="Feltus F.A."/>
            <person name="Gowik U."/>
            <person name="Grigoriev I.V."/>
            <person name="Lyons E."/>
            <person name="Maher C.A."/>
            <person name="Martis M."/>
            <person name="Narechania A."/>
            <person name="Otillar R.P."/>
            <person name="Penning B.W."/>
            <person name="Salamov A.A."/>
            <person name="Wang Y."/>
            <person name="Zhang L."/>
            <person name="Carpita N.C."/>
            <person name="Freeling M."/>
            <person name="Gingle A.R."/>
            <person name="Hash C.T."/>
            <person name="Keller B."/>
            <person name="Klein P."/>
            <person name="Kresovich S."/>
            <person name="McCann M.C."/>
            <person name="Ming R."/>
            <person name="Peterson D.G."/>
            <person name="Mehboob-ur-Rahman"/>
            <person name="Ware D."/>
            <person name="Westhoff P."/>
            <person name="Mayer K.F."/>
            <person name="Messing J."/>
            <person name="Rokhsar D.S."/>
        </authorList>
    </citation>
    <scope>NUCLEOTIDE SEQUENCE [LARGE SCALE GENOMIC DNA]</scope>
    <source>
        <strain evidence="4">cv. BTx623</strain>
    </source>
</reference>
<keyword evidence="2" id="KW-0732">Signal</keyword>
<dbReference type="FunCoup" id="A0A1B6QLT2">
    <property type="interactions" value="112"/>
</dbReference>
<organism evidence="3 4">
    <name type="scientific">Sorghum bicolor</name>
    <name type="common">Sorghum</name>
    <name type="synonym">Sorghum vulgare</name>
    <dbReference type="NCBI Taxonomy" id="4558"/>
    <lineage>
        <taxon>Eukaryota</taxon>
        <taxon>Viridiplantae</taxon>
        <taxon>Streptophyta</taxon>
        <taxon>Embryophyta</taxon>
        <taxon>Tracheophyta</taxon>
        <taxon>Spermatophyta</taxon>
        <taxon>Magnoliopsida</taxon>
        <taxon>Liliopsida</taxon>
        <taxon>Poales</taxon>
        <taxon>Poaceae</taxon>
        <taxon>PACMAD clade</taxon>
        <taxon>Panicoideae</taxon>
        <taxon>Andropogonodae</taxon>
        <taxon>Andropogoneae</taxon>
        <taxon>Sorghinae</taxon>
        <taxon>Sorghum</taxon>
    </lineage>
</organism>
<proteinExistence type="predicted"/>
<feature type="region of interest" description="Disordered" evidence="1">
    <location>
        <begin position="40"/>
        <end position="60"/>
    </location>
</feature>
<feature type="signal peptide" evidence="2">
    <location>
        <begin position="1"/>
        <end position="26"/>
    </location>
</feature>
<evidence type="ECO:0000313" key="4">
    <source>
        <dbReference type="Proteomes" id="UP000000768"/>
    </source>
</evidence>
<dbReference type="Gramene" id="KXG38878">
    <property type="protein sequence ID" value="KXG38878"/>
    <property type="gene ID" value="SORBI_3001G291300"/>
</dbReference>